<evidence type="ECO:0000313" key="2">
    <source>
        <dbReference type="Proteomes" id="UP001597183"/>
    </source>
</evidence>
<protein>
    <recommendedName>
        <fullName evidence="3">SnoaL-like domain-containing protein</fullName>
    </recommendedName>
</protein>
<keyword evidence="2" id="KW-1185">Reference proteome</keyword>
<dbReference type="SUPFAM" id="SSF54427">
    <property type="entry name" value="NTF2-like"/>
    <property type="match status" value="1"/>
</dbReference>
<dbReference type="Gene3D" id="3.10.450.50">
    <property type="match status" value="1"/>
</dbReference>
<comment type="caution">
    <text evidence="1">The sequence shown here is derived from an EMBL/GenBank/DDBJ whole genome shotgun (WGS) entry which is preliminary data.</text>
</comment>
<sequence>MTDTRKLIDGFNDAWLRGDLAAVSAALDDDVAFCPNAWDGPAATVRGRDAVVEIFAGQIGPGEGPVLGDVYGKITTS</sequence>
<proteinExistence type="predicted"/>
<reference evidence="2" key="1">
    <citation type="journal article" date="2019" name="Int. J. Syst. Evol. Microbiol.">
        <title>The Global Catalogue of Microorganisms (GCM) 10K type strain sequencing project: providing services to taxonomists for standard genome sequencing and annotation.</title>
        <authorList>
            <consortium name="The Broad Institute Genomics Platform"/>
            <consortium name="The Broad Institute Genome Sequencing Center for Infectious Disease"/>
            <person name="Wu L."/>
            <person name="Ma J."/>
        </authorList>
    </citation>
    <scope>NUCLEOTIDE SEQUENCE [LARGE SCALE GENOMIC DNA]</scope>
    <source>
        <strain evidence="2">CCM 7526</strain>
    </source>
</reference>
<gene>
    <name evidence="1" type="ORF">ACFQ5G_44120</name>
</gene>
<evidence type="ECO:0000313" key="1">
    <source>
        <dbReference type="EMBL" id="MFD1372354.1"/>
    </source>
</evidence>
<dbReference type="RefSeq" id="WP_317796213.1">
    <property type="nucleotide sequence ID" value="NZ_AP028461.1"/>
</dbReference>
<dbReference type="EMBL" id="JBHTMK010000055">
    <property type="protein sequence ID" value="MFD1372354.1"/>
    <property type="molecule type" value="Genomic_DNA"/>
</dbReference>
<dbReference type="Proteomes" id="UP001597183">
    <property type="component" value="Unassembled WGS sequence"/>
</dbReference>
<name>A0ABW4ANB4_9ACTN</name>
<evidence type="ECO:0008006" key="3">
    <source>
        <dbReference type="Google" id="ProtNLM"/>
    </source>
</evidence>
<organism evidence="1 2">
    <name type="scientific">Actinoplanes sichuanensis</name>
    <dbReference type="NCBI Taxonomy" id="512349"/>
    <lineage>
        <taxon>Bacteria</taxon>
        <taxon>Bacillati</taxon>
        <taxon>Actinomycetota</taxon>
        <taxon>Actinomycetes</taxon>
        <taxon>Micromonosporales</taxon>
        <taxon>Micromonosporaceae</taxon>
        <taxon>Actinoplanes</taxon>
    </lineage>
</organism>
<dbReference type="InterPro" id="IPR032710">
    <property type="entry name" value="NTF2-like_dom_sf"/>
</dbReference>
<accession>A0ABW4ANB4</accession>